<evidence type="ECO:0000313" key="2">
    <source>
        <dbReference type="EMBL" id="MTD12355.1"/>
    </source>
</evidence>
<dbReference type="PANTHER" id="PTHR43649:SF12">
    <property type="entry name" value="DIACETYLCHITOBIOSE BINDING PROTEIN DASA"/>
    <property type="match status" value="1"/>
</dbReference>
<proteinExistence type="predicted"/>
<dbReference type="Gene3D" id="3.40.190.10">
    <property type="entry name" value="Periplasmic binding protein-like II"/>
    <property type="match status" value="2"/>
</dbReference>
<dbReference type="Proteomes" id="UP000460221">
    <property type="component" value="Unassembled WGS sequence"/>
</dbReference>
<evidence type="ECO:0000313" key="3">
    <source>
        <dbReference type="Proteomes" id="UP000460221"/>
    </source>
</evidence>
<sequence length="529" mass="55264">MCCQAIDPTPGNGPGAPPPSGPSSGRNDERNAVKRLSHRSLAAGAAAAVVLLGLSACGSSAEDSSTSSSAAAGAGTTSAGGGFDVTTSPSSSGSAGSSSATAPAGGGLTRNPETDGKTINVLMVANPQMTDLQSLTAEHFTAETGITVNYTVLPENDMRAKADIEFKNQAGQYDVATLSNFEIPIWSQNGWLADLTEYSAADTSFNQADIFPAFTQSLSTDGKIYGEPFYGESSFLMYRTDVFEKAGVTLPDNPTWDEVAAAAEKVDGVEPGMKGICLRGLPGWGQLGGPLTTVINTFGGAWFDADWNALLDDPKTVEAVQFYTDLVKEHGEVSPSQAGFTECLNNFVQGKVAMWYDATSAAGSVESADSPVKGKVGYVQAPVKETKASGWLYTWAWAIQEAAKEKDAAWQFVSWASSQQYEELVGEELGWPRVPSGKRASTYSNPDYIAEAGAFSEPTLTALQSVDPANPGVQPRPTIGIQFVGIPEFTSLGDEVTASLSQVLAGSGTVEDALAAAQEAAQKVGDEYK</sequence>
<dbReference type="CDD" id="cd13585">
    <property type="entry name" value="PBP2_TMBP_like"/>
    <property type="match status" value="1"/>
</dbReference>
<name>A0A7K1FE31_9ACTN</name>
<dbReference type="AlphaFoldDB" id="A0A7K1FE31"/>
<organism evidence="2 3">
    <name type="scientific">Nakamurella alba</name>
    <dbReference type="NCBI Taxonomy" id="2665158"/>
    <lineage>
        <taxon>Bacteria</taxon>
        <taxon>Bacillati</taxon>
        <taxon>Actinomycetota</taxon>
        <taxon>Actinomycetes</taxon>
        <taxon>Nakamurellales</taxon>
        <taxon>Nakamurellaceae</taxon>
        <taxon>Nakamurella</taxon>
    </lineage>
</organism>
<gene>
    <name evidence="2" type="ORF">GIS00_00165</name>
</gene>
<accession>A0A7K1FE31</accession>
<dbReference type="EMBL" id="WLYK01000001">
    <property type="protein sequence ID" value="MTD12355.1"/>
    <property type="molecule type" value="Genomic_DNA"/>
</dbReference>
<feature type="region of interest" description="Disordered" evidence="1">
    <location>
        <begin position="62"/>
        <end position="115"/>
    </location>
</feature>
<dbReference type="Pfam" id="PF01547">
    <property type="entry name" value="SBP_bac_1"/>
    <property type="match status" value="1"/>
</dbReference>
<protein>
    <submittedName>
        <fullName evidence="2">Extracellular solute-binding protein</fullName>
    </submittedName>
</protein>
<dbReference type="InterPro" id="IPR050490">
    <property type="entry name" value="Bact_solute-bd_prot1"/>
</dbReference>
<dbReference type="PANTHER" id="PTHR43649">
    <property type="entry name" value="ARABINOSE-BINDING PROTEIN-RELATED"/>
    <property type="match status" value="1"/>
</dbReference>
<comment type="caution">
    <text evidence="2">The sequence shown here is derived from an EMBL/GenBank/DDBJ whole genome shotgun (WGS) entry which is preliminary data.</text>
</comment>
<feature type="compositionally biased region" description="Low complexity" evidence="1">
    <location>
        <begin position="86"/>
        <end position="103"/>
    </location>
</feature>
<feature type="region of interest" description="Disordered" evidence="1">
    <location>
        <begin position="1"/>
        <end position="37"/>
    </location>
</feature>
<dbReference type="InterPro" id="IPR006059">
    <property type="entry name" value="SBP"/>
</dbReference>
<reference evidence="2 3" key="1">
    <citation type="submission" date="2019-11" db="EMBL/GenBank/DDBJ databases">
        <authorList>
            <person name="Jiang L.-Q."/>
        </authorList>
    </citation>
    <scope>NUCLEOTIDE SEQUENCE [LARGE SCALE GENOMIC DNA]</scope>
    <source>
        <strain evidence="2 3">YIM 132087</strain>
    </source>
</reference>
<keyword evidence="3" id="KW-1185">Reference proteome</keyword>
<evidence type="ECO:0000256" key="1">
    <source>
        <dbReference type="SAM" id="MobiDB-lite"/>
    </source>
</evidence>
<dbReference type="SUPFAM" id="SSF53850">
    <property type="entry name" value="Periplasmic binding protein-like II"/>
    <property type="match status" value="1"/>
</dbReference>
<feature type="compositionally biased region" description="Low complexity" evidence="1">
    <location>
        <begin position="62"/>
        <end position="77"/>
    </location>
</feature>